<dbReference type="InterPro" id="IPR009279">
    <property type="entry name" value="Portal_Mu"/>
</dbReference>
<evidence type="ECO:0000313" key="4">
    <source>
        <dbReference type="Proteomes" id="UP000191153"/>
    </source>
</evidence>
<reference evidence="3 4" key="1">
    <citation type="submission" date="2017-02" db="EMBL/GenBank/DDBJ databases">
        <authorList>
            <person name="Peterson S.W."/>
        </authorList>
    </citation>
    <scope>NUCLEOTIDE SEQUENCE [LARGE SCALE GENOMIC DNA]</scope>
    <source>
        <strain evidence="3 4">ATCC 700028</strain>
    </source>
</reference>
<feature type="coiled-coil region" evidence="1">
    <location>
        <begin position="174"/>
        <end position="232"/>
    </location>
</feature>
<sequence length="711" mass="81952">MATKEVKKIKKISSVIMKNIDIPSINAQSDNNIDTEIAQELLKNINISTPVFSLIRGVTSRLIKVRARHPEDEEILKEIELRQGKIKNLNDFLNRLSLAPFYGYVIHEKIYNDDFSLNKLEFIPYKLIKYDKKKGLLLKGKDKEIPITEDKFLISVFDKTIDKPLGTSLFEWGLKEVYDDLKDVQSKVRGLQKKYGGIVPILGYYKEELDSLEGITQKKEFLKEKAKQYKEIVGGENILMVPISDGVPLKEQISYISLSDLKIDMHNILMKKYEEKIEKFIKGSTFSESKEGSQAKDRVQQNEKEKMEDSIAKFISSELQTLIEDDAQLFGYSPECFYIVFELDKGELENEAVELARVQTKREKVGLYTDIKNLGYDIKLEKLAEIVGIEPSDLIIAQGPEFNDNKKKDLLVKKLNFSRSLREKYENNLDNFSLDFTKDIKEFNLKELEIIPLNFDFLHRFIIGILIGYVNSAKKYFEFSEEDINPFDLKFEEAIKFLADKAPILYEKLDEITEKATSMHFWIKKSTSLEVTNKIHKSILKSLENGSTYKEWYEGLDAELINLGLANNGYYAELVYRNNMATAYSVGGYLERQDNIENQPYGLYDSVMDDDTSDICKKLNGKVYKLSDPIWNKITPPNHHKCRSGVIAISKEEAIEMGIIIEKPTKEIKNLDLGTFNGNPGKSYEKTLKQSVAKKEKLYEELKVQLSLFEL</sequence>
<keyword evidence="4" id="KW-1185">Reference proteome</keyword>
<dbReference type="Pfam" id="PF06074">
    <property type="entry name" value="Portal_Mu"/>
    <property type="match status" value="1"/>
</dbReference>
<proteinExistence type="predicted"/>
<keyword evidence="1" id="KW-0175">Coiled coil</keyword>
<dbReference type="InterPro" id="IPR006528">
    <property type="entry name" value="Phage_head_morphogenesis_dom"/>
</dbReference>
<dbReference type="STRING" id="180163.SAMN02745174_02209"/>
<dbReference type="Proteomes" id="UP000191153">
    <property type="component" value="Unassembled WGS sequence"/>
</dbReference>
<organism evidence="3 4">
    <name type="scientific">Cetobacterium ceti</name>
    <dbReference type="NCBI Taxonomy" id="180163"/>
    <lineage>
        <taxon>Bacteria</taxon>
        <taxon>Fusobacteriati</taxon>
        <taxon>Fusobacteriota</taxon>
        <taxon>Fusobacteriia</taxon>
        <taxon>Fusobacteriales</taxon>
        <taxon>Fusobacteriaceae</taxon>
        <taxon>Cetobacterium</taxon>
    </lineage>
</organism>
<evidence type="ECO:0000259" key="2">
    <source>
        <dbReference type="Pfam" id="PF04233"/>
    </source>
</evidence>
<dbReference type="RefSeq" id="WP_078694653.1">
    <property type="nucleotide sequence ID" value="NZ_FUWX01000019.1"/>
</dbReference>
<dbReference type="NCBIfam" id="TIGR01641">
    <property type="entry name" value="phageSPP1_gp7"/>
    <property type="match status" value="1"/>
</dbReference>
<evidence type="ECO:0000313" key="3">
    <source>
        <dbReference type="EMBL" id="SJZ99593.1"/>
    </source>
</evidence>
<protein>
    <submittedName>
        <fullName evidence="3">Phage putative head morphogenesis protein, SPP1 gp7 family</fullName>
    </submittedName>
</protein>
<dbReference type="Pfam" id="PF04233">
    <property type="entry name" value="Phage_Mu_F"/>
    <property type="match status" value="1"/>
</dbReference>
<dbReference type="EMBL" id="FUWX01000019">
    <property type="protein sequence ID" value="SJZ99593.1"/>
    <property type="molecule type" value="Genomic_DNA"/>
</dbReference>
<dbReference type="AlphaFoldDB" id="A0A1T4Q737"/>
<gene>
    <name evidence="3" type="ORF">SAMN02745174_02209</name>
</gene>
<dbReference type="OrthoDB" id="9813502at2"/>
<accession>A0A1T4Q737</accession>
<feature type="domain" description="Phage head morphogenesis" evidence="2">
    <location>
        <begin position="533"/>
        <end position="645"/>
    </location>
</feature>
<name>A0A1T4Q737_9FUSO</name>
<evidence type="ECO:0000256" key="1">
    <source>
        <dbReference type="SAM" id="Coils"/>
    </source>
</evidence>